<dbReference type="InterPro" id="IPR041256">
    <property type="entry name" value="CdiI_4"/>
</dbReference>
<dbReference type="EMBL" id="MUYU01000009">
    <property type="protein sequence ID" value="OOS24666.1"/>
    <property type="molecule type" value="Genomic_DNA"/>
</dbReference>
<evidence type="ECO:0000313" key="2">
    <source>
        <dbReference type="EMBL" id="OOS24666.1"/>
    </source>
</evidence>
<reference evidence="2 3" key="1">
    <citation type="submission" date="2017-02" db="EMBL/GenBank/DDBJ databases">
        <title>Draft genome sequence of Moraxella pluranimalium CCUG 54913T type strain.</title>
        <authorList>
            <person name="Salva-Serra F."/>
            <person name="Engstrom-Jakobsson H."/>
            <person name="Thorell K."/>
            <person name="Jaen-Luchoro D."/>
            <person name="Gonzales-Siles L."/>
            <person name="Karlsson R."/>
            <person name="Yazdan S."/>
            <person name="Boulund F."/>
            <person name="Johnning A."/>
            <person name="Engstrand L."/>
            <person name="Kristiansson E."/>
            <person name="Moore E."/>
        </authorList>
    </citation>
    <scope>NUCLEOTIDE SEQUENCE [LARGE SCALE GENOMIC DNA]</scope>
    <source>
        <strain evidence="2 3">CCUG 54913</strain>
    </source>
</reference>
<protein>
    <recommendedName>
        <fullName evidence="1">CDI immunity protein domain-containing protein</fullName>
    </recommendedName>
</protein>
<dbReference type="AlphaFoldDB" id="A0A1T0CQP7"/>
<evidence type="ECO:0000259" key="1">
    <source>
        <dbReference type="Pfam" id="PF18624"/>
    </source>
</evidence>
<accession>A0A1T0CQP7</accession>
<organism evidence="2 3">
    <name type="scientific">Moraxella pluranimalium</name>
    <dbReference type="NCBI Taxonomy" id="470453"/>
    <lineage>
        <taxon>Bacteria</taxon>
        <taxon>Pseudomonadati</taxon>
        <taxon>Pseudomonadota</taxon>
        <taxon>Gammaproteobacteria</taxon>
        <taxon>Moraxellales</taxon>
        <taxon>Moraxellaceae</taxon>
        <taxon>Moraxella</taxon>
    </lineage>
</organism>
<dbReference type="CDD" id="cd20688">
    <property type="entry name" value="CdiI_Ecoli_Nm-like"/>
    <property type="match status" value="1"/>
</dbReference>
<feature type="domain" description="CDI immunity protein" evidence="1">
    <location>
        <begin position="2"/>
        <end position="66"/>
    </location>
</feature>
<gene>
    <name evidence="2" type="ORF">B0680_04365</name>
</gene>
<sequence>MNRHGFVFNDIGCIFPDTESHYEEDHFSGVCFFIGKEKLIVSDDEFKNLLYDACEKYKEIYPEYKLCSSVL</sequence>
<evidence type="ECO:0000313" key="3">
    <source>
        <dbReference type="Proteomes" id="UP000189800"/>
    </source>
</evidence>
<dbReference type="Proteomes" id="UP000189800">
    <property type="component" value="Unassembled WGS sequence"/>
</dbReference>
<proteinExistence type="predicted"/>
<keyword evidence="3" id="KW-1185">Reference proteome</keyword>
<name>A0A1T0CQP7_9GAMM</name>
<dbReference type="Pfam" id="PF18624">
    <property type="entry name" value="CdiI_4"/>
    <property type="match status" value="1"/>
</dbReference>
<comment type="caution">
    <text evidence="2">The sequence shown here is derived from an EMBL/GenBank/DDBJ whole genome shotgun (WGS) entry which is preliminary data.</text>
</comment>